<gene>
    <name evidence="3" type="ORF">HBR001_LOCUS3205</name>
</gene>
<evidence type="ECO:0000313" key="4">
    <source>
        <dbReference type="Proteomes" id="UP001162031"/>
    </source>
</evidence>
<evidence type="ECO:0000256" key="1">
    <source>
        <dbReference type="SAM" id="MobiDB-lite"/>
    </source>
</evidence>
<reference evidence="3" key="1">
    <citation type="submission" date="2022-12" db="EMBL/GenBank/DDBJ databases">
        <authorList>
            <person name="Webb A."/>
        </authorList>
    </citation>
    <scope>NUCLEOTIDE SEQUENCE</scope>
    <source>
        <strain evidence="3">Hp1</strain>
    </source>
</reference>
<proteinExistence type="predicted"/>
<name>A0AAV0TLD5_HYABA</name>
<keyword evidence="2" id="KW-0732">Signal</keyword>
<dbReference type="EMBL" id="CANTFL010000515">
    <property type="protein sequence ID" value="CAI5723809.1"/>
    <property type="molecule type" value="Genomic_DNA"/>
</dbReference>
<sequence length="176" mass="19388">MKLIHLFGLLVSASVFVGADIAWASDASPEKLNFESTEDPKSHGRGRLRGPAEERMASLEPLAEGTARIVGKVLPKIESIGAKTVPKKAGHITVRARSGEHVLDLKTVAARLDWLILRNTAVERLALNILNETKEKLQRLSLDARVREAKAGERDIESQMELLTIRLLAKLSEPRT</sequence>
<feature type="chain" id="PRO_5043449112" description="RxLR effector candidate protein" evidence="2">
    <location>
        <begin position="20"/>
        <end position="176"/>
    </location>
</feature>
<feature type="compositionally biased region" description="Basic and acidic residues" evidence="1">
    <location>
        <begin position="32"/>
        <end position="42"/>
    </location>
</feature>
<feature type="signal peptide" evidence="2">
    <location>
        <begin position="1"/>
        <end position="19"/>
    </location>
</feature>
<evidence type="ECO:0000313" key="3">
    <source>
        <dbReference type="EMBL" id="CAI5723809.1"/>
    </source>
</evidence>
<evidence type="ECO:0000256" key="2">
    <source>
        <dbReference type="SAM" id="SignalP"/>
    </source>
</evidence>
<keyword evidence="4" id="KW-1185">Reference proteome</keyword>
<feature type="region of interest" description="Disordered" evidence="1">
    <location>
        <begin position="32"/>
        <end position="51"/>
    </location>
</feature>
<organism evidence="3 4">
    <name type="scientific">Hyaloperonospora brassicae</name>
    <name type="common">Brassica downy mildew</name>
    <name type="synonym">Peronospora brassicae</name>
    <dbReference type="NCBI Taxonomy" id="162125"/>
    <lineage>
        <taxon>Eukaryota</taxon>
        <taxon>Sar</taxon>
        <taxon>Stramenopiles</taxon>
        <taxon>Oomycota</taxon>
        <taxon>Peronosporomycetes</taxon>
        <taxon>Peronosporales</taxon>
        <taxon>Peronosporaceae</taxon>
        <taxon>Hyaloperonospora</taxon>
    </lineage>
</organism>
<comment type="caution">
    <text evidence="3">The sequence shown here is derived from an EMBL/GenBank/DDBJ whole genome shotgun (WGS) entry which is preliminary data.</text>
</comment>
<accession>A0AAV0TLD5</accession>
<dbReference type="AlphaFoldDB" id="A0AAV0TLD5"/>
<protein>
    <recommendedName>
        <fullName evidence="5">RxLR effector candidate protein</fullName>
    </recommendedName>
</protein>
<dbReference type="Proteomes" id="UP001162031">
    <property type="component" value="Unassembled WGS sequence"/>
</dbReference>
<evidence type="ECO:0008006" key="5">
    <source>
        <dbReference type="Google" id="ProtNLM"/>
    </source>
</evidence>